<protein>
    <submittedName>
        <fullName evidence="1">Uncharacterized protein</fullName>
    </submittedName>
</protein>
<name>A0A1L5F8Q5_CLOKL</name>
<reference evidence="1 2" key="1">
    <citation type="submission" date="2016-12" db="EMBL/GenBank/DDBJ databases">
        <title>Complete genome sequence of Clostridium kluyveri JZZ isolated from the pit mud of a Chinese flavor liquor-making factory.</title>
        <authorList>
            <person name="Wang Y."/>
        </authorList>
    </citation>
    <scope>NUCLEOTIDE SEQUENCE [LARGE SCALE GENOMIC DNA]</scope>
    <source>
        <strain evidence="1 2">JZZ</strain>
    </source>
</reference>
<evidence type="ECO:0000313" key="1">
    <source>
        <dbReference type="EMBL" id="APM39395.1"/>
    </source>
</evidence>
<dbReference type="OrthoDB" id="2087894at2"/>
<organism evidence="1 2">
    <name type="scientific">Clostridium kluyveri</name>
    <dbReference type="NCBI Taxonomy" id="1534"/>
    <lineage>
        <taxon>Bacteria</taxon>
        <taxon>Bacillati</taxon>
        <taxon>Bacillota</taxon>
        <taxon>Clostridia</taxon>
        <taxon>Eubacteriales</taxon>
        <taxon>Clostridiaceae</taxon>
        <taxon>Clostridium</taxon>
    </lineage>
</organism>
<dbReference type="RefSeq" id="WP_073539020.1">
    <property type="nucleotide sequence ID" value="NZ_CP018335.1"/>
</dbReference>
<gene>
    <name evidence="1" type="ORF">BS101_11905</name>
</gene>
<dbReference type="EMBL" id="CP018335">
    <property type="protein sequence ID" value="APM39395.1"/>
    <property type="molecule type" value="Genomic_DNA"/>
</dbReference>
<dbReference type="Proteomes" id="UP000184604">
    <property type="component" value="Chromosome"/>
</dbReference>
<evidence type="ECO:0000313" key="2">
    <source>
        <dbReference type="Proteomes" id="UP000184604"/>
    </source>
</evidence>
<accession>A0A1L5F8Q5</accession>
<proteinExistence type="predicted"/>
<sequence length="73" mass="8470">MGDDGESEPDNDYDGLMSIYKKLVDTFNWCLNNIDDTDFETLVDFLFFNTNNPNVKIINGKEYRRAKGVPSWL</sequence>
<dbReference type="AlphaFoldDB" id="A0A1L5F8Q5"/>